<evidence type="ECO:0000313" key="2">
    <source>
        <dbReference type="Proteomes" id="UP001268256"/>
    </source>
</evidence>
<proteinExistence type="predicted"/>
<dbReference type="Proteomes" id="UP001268256">
    <property type="component" value="Unassembled WGS sequence"/>
</dbReference>
<accession>A0AAE4JWX3</accession>
<keyword evidence="2" id="KW-1185">Reference proteome</keyword>
<dbReference type="EMBL" id="JAVMIP010000013">
    <property type="protein sequence ID" value="MDS3861506.1"/>
    <property type="molecule type" value="Genomic_DNA"/>
</dbReference>
<comment type="caution">
    <text evidence="1">The sequence shown here is derived from an EMBL/GenBank/DDBJ whole genome shotgun (WGS) entry which is preliminary data.</text>
</comment>
<protein>
    <submittedName>
        <fullName evidence="1">Uncharacterized protein</fullName>
    </submittedName>
</protein>
<evidence type="ECO:0000313" key="1">
    <source>
        <dbReference type="EMBL" id="MDS3861506.1"/>
    </source>
</evidence>
<sequence>MEHDQSAVRKVSEVKKLLHQSQRNQAELLTLTTNLVQAKEQELTQDLQTLSHLPIIPQSAWTISLMRRQFKNFPTARQHFRQLYDIRANNWQTLIERVNVIETALVHLGLTIR</sequence>
<dbReference type="RefSeq" id="WP_322878747.1">
    <property type="nucleotide sequence ID" value="NZ_JAVMIP010000013.1"/>
</dbReference>
<organism evidence="1 2">
    <name type="scientific">Pseudocalidococcus azoricus BACA0444</name>
    <dbReference type="NCBI Taxonomy" id="2918990"/>
    <lineage>
        <taxon>Bacteria</taxon>
        <taxon>Bacillati</taxon>
        <taxon>Cyanobacteriota</taxon>
        <taxon>Cyanophyceae</taxon>
        <taxon>Acaryochloridales</taxon>
        <taxon>Thermosynechococcaceae</taxon>
        <taxon>Pseudocalidococcus</taxon>
        <taxon>Pseudocalidococcus azoricus</taxon>
    </lineage>
</organism>
<name>A0AAE4JWX3_9CYAN</name>
<reference evidence="2" key="1">
    <citation type="submission" date="2023-07" db="EMBL/GenBank/DDBJ databases">
        <authorList>
            <person name="Luz R."/>
            <person name="Cordeiro R."/>
            <person name="Fonseca A."/>
            <person name="Goncalves V."/>
        </authorList>
    </citation>
    <scope>NUCLEOTIDE SEQUENCE [LARGE SCALE GENOMIC DNA]</scope>
    <source>
        <strain evidence="2">BACA0444</strain>
    </source>
</reference>
<gene>
    <name evidence="1" type="ORF">RIF25_11885</name>
</gene>
<dbReference type="AlphaFoldDB" id="A0AAE4JWX3"/>